<keyword evidence="2" id="KW-1185">Reference proteome</keyword>
<protein>
    <submittedName>
        <fullName evidence="1">Uncharacterized protein</fullName>
    </submittedName>
</protein>
<sequence length="281" mass="32172">MYCKDEENKANRIFDKLTDAKLPNEDNHFETANLQTTGPISIKVILIDSLRFGDSGNYTKEKNRYLLPILPINWFNYKLPFKNVVLLILSEAKHILNGKMNDADYYHCVQSCEHSTSRLNSDLSDNDGSTAFALSHIVRFKAQALVTLNIMSTFLPSCERKLSDLKFEQNILPLQLLSDTKMFCVKTVLCWNLEKYLIVNNLQTFPLQSFFTLSEYILIKESAEDQLVRVLEKNTELTIQNTDLHKQVLQLQHVKKGSGLNPLSARADADQEIDEILKAII</sequence>
<comment type="caution">
    <text evidence="1">The sequence shown here is derived from an EMBL/GenBank/DDBJ whole genome shotgun (WGS) entry which is preliminary data.</text>
</comment>
<dbReference type="AlphaFoldDB" id="A0A6G0TR16"/>
<dbReference type="EMBL" id="VYZN01000018">
    <property type="protein sequence ID" value="KAE9537212.1"/>
    <property type="molecule type" value="Genomic_DNA"/>
</dbReference>
<name>A0A6G0TR16_APHGL</name>
<reference evidence="1 2" key="1">
    <citation type="submission" date="2019-08" db="EMBL/GenBank/DDBJ databases">
        <title>The genome of the soybean aphid Biotype 1, its phylome, world population structure and adaptation to the North American continent.</title>
        <authorList>
            <person name="Giordano R."/>
            <person name="Donthu R.K."/>
            <person name="Hernandez A.G."/>
            <person name="Wright C.L."/>
            <person name="Zimin A.V."/>
        </authorList>
    </citation>
    <scope>NUCLEOTIDE SEQUENCE [LARGE SCALE GENOMIC DNA]</scope>
    <source>
        <tissue evidence="1">Whole aphids</tissue>
    </source>
</reference>
<gene>
    <name evidence="1" type="ORF">AGLY_006235</name>
</gene>
<proteinExistence type="predicted"/>
<evidence type="ECO:0000313" key="1">
    <source>
        <dbReference type="EMBL" id="KAE9537212.1"/>
    </source>
</evidence>
<organism evidence="1 2">
    <name type="scientific">Aphis glycines</name>
    <name type="common">Soybean aphid</name>
    <dbReference type="NCBI Taxonomy" id="307491"/>
    <lineage>
        <taxon>Eukaryota</taxon>
        <taxon>Metazoa</taxon>
        <taxon>Ecdysozoa</taxon>
        <taxon>Arthropoda</taxon>
        <taxon>Hexapoda</taxon>
        <taxon>Insecta</taxon>
        <taxon>Pterygota</taxon>
        <taxon>Neoptera</taxon>
        <taxon>Paraneoptera</taxon>
        <taxon>Hemiptera</taxon>
        <taxon>Sternorrhyncha</taxon>
        <taxon>Aphidomorpha</taxon>
        <taxon>Aphidoidea</taxon>
        <taxon>Aphididae</taxon>
        <taxon>Aphidini</taxon>
        <taxon>Aphis</taxon>
        <taxon>Aphis</taxon>
    </lineage>
</organism>
<accession>A0A6G0TR16</accession>
<evidence type="ECO:0000313" key="2">
    <source>
        <dbReference type="Proteomes" id="UP000475862"/>
    </source>
</evidence>
<dbReference type="Proteomes" id="UP000475862">
    <property type="component" value="Unassembled WGS sequence"/>
</dbReference>
<dbReference type="OrthoDB" id="8197329at2759"/>